<dbReference type="EMBL" id="JZBS01001863">
    <property type="protein sequence ID" value="KKK21076.1"/>
    <property type="molecule type" value="Genomic_DNA"/>
</dbReference>
<dbReference type="PANTHER" id="PTHR42973">
    <property type="entry name" value="BINDING OXIDOREDUCTASE, PUTATIVE (AFU_ORTHOLOGUE AFUA_1G17690)-RELATED"/>
    <property type="match status" value="1"/>
</dbReference>
<comment type="similarity">
    <text evidence="1">Belongs to the oxygen-dependent FAD-linked oxidoreductase family.</text>
</comment>
<evidence type="ECO:0000313" key="7">
    <source>
        <dbReference type="Proteomes" id="UP000034291"/>
    </source>
</evidence>
<dbReference type="InterPro" id="IPR006094">
    <property type="entry name" value="Oxid_FAD_bind_N"/>
</dbReference>
<dbReference type="AlphaFoldDB" id="A0A0F8VDA5"/>
<name>A0A0F8VDA5_9EURO</name>
<evidence type="ECO:0000256" key="3">
    <source>
        <dbReference type="ARBA" id="ARBA00022827"/>
    </source>
</evidence>
<evidence type="ECO:0000313" key="6">
    <source>
        <dbReference type="EMBL" id="KKK21076.1"/>
    </source>
</evidence>
<evidence type="ECO:0000259" key="5">
    <source>
        <dbReference type="PROSITE" id="PS51387"/>
    </source>
</evidence>
<dbReference type="PROSITE" id="PS51387">
    <property type="entry name" value="FAD_PCMH"/>
    <property type="match status" value="1"/>
</dbReference>
<gene>
    <name evidence="6" type="ORF">ARAM_004309</name>
</gene>
<organism evidence="6 7">
    <name type="scientific">Aspergillus rambellii</name>
    <dbReference type="NCBI Taxonomy" id="308745"/>
    <lineage>
        <taxon>Eukaryota</taxon>
        <taxon>Fungi</taxon>
        <taxon>Dikarya</taxon>
        <taxon>Ascomycota</taxon>
        <taxon>Pezizomycotina</taxon>
        <taxon>Eurotiomycetes</taxon>
        <taxon>Eurotiomycetidae</taxon>
        <taxon>Eurotiales</taxon>
        <taxon>Aspergillaceae</taxon>
        <taxon>Aspergillus</taxon>
        <taxon>Aspergillus subgen. Nidulantes</taxon>
    </lineage>
</organism>
<dbReference type="InterPro" id="IPR016169">
    <property type="entry name" value="FAD-bd_PCMH_sub2"/>
</dbReference>
<feature type="domain" description="FAD-binding PCMH-type" evidence="5">
    <location>
        <begin position="62"/>
        <end position="238"/>
    </location>
</feature>
<sequence length="483" mass="52823">MKVCANSIVSVLDTVLKTCPANGSVSACCVALKSTSLSDRVFYPTSDVYHQSIGSYWRADNQQLYPSCVVQPHSAQDVSLAVSTLVKANDNSPRCQFAVRSGGHGTVTGSTNGDYAVTIDLSQMNQTVYHADTCTASIQAGARWKSVYKTLSQHNMAVPGGRSGMVGVGGFVTGGGNSFHSAQYGLVCDAVVNFEIVLANGQITTANEHTNPDLFKVLRGGSNNFGIVTRIDLEAFEQESLWGGVVTYNQSTAAQQIPAFVDFTSDLHKDPHASLIALYTYSSELGVPVISNALEYTKPVEFPAAFARFYALPNISSTMRIADLDDVTSEFEPPGGVHHNFFTLTFANDPRILHRAVEIQTKAIEEIKHSVKSSAWSIMSLYQPFPALFTHLVDLLWFTWDEIEDTPLFDSVGYAMVEEIESYARSRGGGNRYIYLNYAAGLQNPLRGYGEDNLREMRRVAEKYDPLGVFQYQVPGGFKLSQA</sequence>
<dbReference type="PROSITE" id="PS51257">
    <property type="entry name" value="PROKAR_LIPOPROTEIN"/>
    <property type="match status" value="1"/>
</dbReference>
<evidence type="ECO:0000256" key="1">
    <source>
        <dbReference type="ARBA" id="ARBA00005466"/>
    </source>
</evidence>
<evidence type="ECO:0000256" key="4">
    <source>
        <dbReference type="ARBA" id="ARBA00023002"/>
    </source>
</evidence>
<evidence type="ECO:0000256" key="2">
    <source>
        <dbReference type="ARBA" id="ARBA00022630"/>
    </source>
</evidence>
<proteinExistence type="inferred from homology"/>
<keyword evidence="7" id="KW-1185">Reference proteome</keyword>
<keyword evidence="3" id="KW-0274">FAD</keyword>
<accession>A0A0F8VDA5</accession>
<keyword evidence="4" id="KW-0560">Oxidoreductase</keyword>
<dbReference type="STRING" id="308745.A0A0F8VDA5"/>
<dbReference type="SUPFAM" id="SSF56176">
    <property type="entry name" value="FAD-binding/transporter-associated domain-like"/>
    <property type="match status" value="1"/>
</dbReference>
<comment type="caution">
    <text evidence="6">The sequence shown here is derived from an EMBL/GenBank/DDBJ whole genome shotgun (WGS) entry which is preliminary data.</text>
</comment>
<dbReference type="InterPro" id="IPR016166">
    <property type="entry name" value="FAD-bd_PCMH"/>
</dbReference>
<dbReference type="OrthoDB" id="2151789at2759"/>
<dbReference type="Proteomes" id="UP000034291">
    <property type="component" value="Unassembled WGS sequence"/>
</dbReference>
<dbReference type="InterPro" id="IPR036318">
    <property type="entry name" value="FAD-bd_PCMH-like_sf"/>
</dbReference>
<dbReference type="GO" id="GO:0071949">
    <property type="term" value="F:FAD binding"/>
    <property type="evidence" value="ECO:0007669"/>
    <property type="project" value="InterPro"/>
</dbReference>
<dbReference type="Gene3D" id="3.30.465.10">
    <property type="match status" value="1"/>
</dbReference>
<dbReference type="PANTHER" id="PTHR42973:SF53">
    <property type="entry name" value="FAD-BINDING PCMH-TYPE DOMAIN-CONTAINING PROTEIN-RELATED"/>
    <property type="match status" value="1"/>
</dbReference>
<dbReference type="Pfam" id="PF01565">
    <property type="entry name" value="FAD_binding_4"/>
    <property type="match status" value="1"/>
</dbReference>
<dbReference type="GO" id="GO:0016491">
    <property type="term" value="F:oxidoreductase activity"/>
    <property type="evidence" value="ECO:0007669"/>
    <property type="project" value="UniProtKB-KW"/>
</dbReference>
<protein>
    <recommendedName>
        <fullName evidence="5">FAD-binding PCMH-type domain-containing protein</fullName>
    </recommendedName>
</protein>
<dbReference type="InterPro" id="IPR050416">
    <property type="entry name" value="FAD-linked_Oxidoreductase"/>
</dbReference>
<keyword evidence="2" id="KW-0285">Flavoprotein</keyword>
<reference evidence="6 7" key="1">
    <citation type="submission" date="2015-02" db="EMBL/GenBank/DDBJ databases">
        <title>Draft Genome Sequences of Two Closely-Related Aflatoxigenic Aspergillus Species Obtained from the Cote d'Ivoire.</title>
        <authorList>
            <person name="Moore G.G."/>
            <person name="Beltz S.B."/>
            <person name="Mack B.M."/>
        </authorList>
    </citation>
    <scope>NUCLEOTIDE SEQUENCE [LARGE SCALE GENOMIC DNA]</scope>
    <source>
        <strain evidence="6 7">SRRC1468</strain>
    </source>
</reference>